<keyword evidence="1" id="KW-0812">Transmembrane</keyword>
<dbReference type="AlphaFoldDB" id="A0A6L9G3D9"/>
<sequence length="79" mass="8826">MTQAHDADGPQKKSWLASITGKQWTSVALVTVALVFILQNLNIVRVEFFLFHTAAPLWAILLITLAAGYVIGRFSKRRD</sequence>
<gene>
    <name evidence="2" type="ORF">GT020_02970</name>
</gene>
<evidence type="ECO:0000256" key="1">
    <source>
        <dbReference type="SAM" id="Phobius"/>
    </source>
</evidence>
<name>A0A6L9G3D9_9MICC</name>
<feature type="transmembrane region" description="Helical" evidence="1">
    <location>
        <begin position="49"/>
        <end position="71"/>
    </location>
</feature>
<feature type="transmembrane region" description="Helical" evidence="1">
    <location>
        <begin position="24"/>
        <end position="43"/>
    </location>
</feature>
<proteinExistence type="predicted"/>
<dbReference type="Proteomes" id="UP000477543">
    <property type="component" value="Unassembled WGS sequence"/>
</dbReference>
<evidence type="ECO:0000313" key="2">
    <source>
        <dbReference type="EMBL" id="NAZ15030.1"/>
    </source>
</evidence>
<keyword evidence="1" id="KW-0472">Membrane</keyword>
<evidence type="ECO:0008006" key="4">
    <source>
        <dbReference type="Google" id="ProtNLM"/>
    </source>
</evidence>
<evidence type="ECO:0000313" key="3">
    <source>
        <dbReference type="Proteomes" id="UP000477543"/>
    </source>
</evidence>
<accession>A0A6L9G3D9</accession>
<keyword evidence="1" id="KW-1133">Transmembrane helix</keyword>
<reference evidence="2 3" key="1">
    <citation type="submission" date="2020-01" db="EMBL/GenBank/DDBJ databases">
        <title>Glutamicibacter soli M275.</title>
        <authorList>
            <person name="Meng X."/>
        </authorList>
    </citation>
    <scope>NUCLEOTIDE SEQUENCE [LARGE SCALE GENOMIC DNA]</scope>
    <source>
        <strain evidence="2 3">M275</strain>
    </source>
</reference>
<comment type="caution">
    <text evidence="2">The sequence shown here is derived from an EMBL/GenBank/DDBJ whole genome shotgun (WGS) entry which is preliminary data.</text>
</comment>
<dbReference type="RefSeq" id="WP_161447277.1">
    <property type="nucleotide sequence ID" value="NZ_WYDN01000002.1"/>
</dbReference>
<dbReference type="EMBL" id="WYDN01000002">
    <property type="protein sequence ID" value="NAZ15030.1"/>
    <property type="molecule type" value="Genomic_DNA"/>
</dbReference>
<organism evidence="2 3">
    <name type="scientific">Glutamicibacter soli</name>
    <dbReference type="NCBI Taxonomy" id="453836"/>
    <lineage>
        <taxon>Bacteria</taxon>
        <taxon>Bacillati</taxon>
        <taxon>Actinomycetota</taxon>
        <taxon>Actinomycetes</taxon>
        <taxon>Micrococcales</taxon>
        <taxon>Micrococcaceae</taxon>
        <taxon>Glutamicibacter</taxon>
    </lineage>
</organism>
<protein>
    <recommendedName>
        <fullName evidence="4">DUF1049 domain-containing protein</fullName>
    </recommendedName>
</protein>